<dbReference type="CDD" id="cd07112">
    <property type="entry name" value="ALDH_GABALDH-PuuC"/>
    <property type="match status" value="1"/>
</dbReference>
<dbReference type="InterPro" id="IPR016163">
    <property type="entry name" value="Ald_DH_C"/>
</dbReference>
<dbReference type="OrthoDB" id="9812625at2"/>
<evidence type="ECO:0000256" key="4">
    <source>
        <dbReference type="PROSITE-ProRule" id="PRU10007"/>
    </source>
</evidence>
<evidence type="ECO:0000313" key="7">
    <source>
        <dbReference type="EMBL" id="QCT19894.1"/>
    </source>
</evidence>
<comment type="similarity">
    <text evidence="1 5">Belongs to the aldehyde dehydrogenase family.</text>
</comment>
<evidence type="ECO:0000313" key="8">
    <source>
        <dbReference type="Proteomes" id="UP000302163"/>
    </source>
</evidence>
<protein>
    <submittedName>
        <fullName evidence="7">Aldehyde dehydrogenase</fullName>
    </submittedName>
</protein>
<dbReference type="EMBL" id="CP040428">
    <property type="protein sequence ID" value="QCT19894.1"/>
    <property type="molecule type" value="Genomic_DNA"/>
</dbReference>
<dbReference type="Pfam" id="PF00171">
    <property type="entry name" value="Aldedh"/>
    <property type="match status" value="1"/>
</dbReference>
<dbReference type="KEGG" id="izh:FEM41_09645"/>
<evidence type="ECO:0000256" key="2">
    <source>
        <dbReference type="ARBA" id="ARBA00023002"/>
    </source>
</evidence>
<dbReference type="InterPro" id="IPR016160">
    <property type="entry name" value="Ald_DH_CS_CYS"/>
</dbReference>
<dbReference type="Gene3D" id="3.40.605.10">
    <property type="entry name" value="Aldehyde Dehydrogenase, Chain A, domain 1"/>
    <property type="match status" value="1"/>
</dbReference>
<dbReference type="PROSITE" id="PS00687">
    <property type="entry name" value="ALDEHYDE_DEHYDR_GLU"/>
    <property type="match status" value="1"/>
</dbReference>
<proteinExistence type="inferred from homology"/>
<feature type="active site" evidence="4">
    <location>
        <position position="265"/>
    </location>
</feature>
<dbReference type="GO" id="GO:0004030">
    <property type="term" value="F:aldehyde dehydrogenase [NAD(P)+] activity"/>
    <property type="evidence" value="ECO:0007669"/>
    <property type="project" value="UniProtKB-ARBA"/>
</dbReference>
<dbReference type="AlphaFoldDB" id="A0A4P8YJT7"/>
<keyword evidence="3" id="KW-0520">NAD</keyword>
<dbReference type="PANTHER" id="PTHR11699">
    <property type="entry name" value="ALDEHYDE DEHYDROGENASE-RELATED"/>
    <property type="match status" value="1"/>
</dbReference>
<keyword evidence="8" id="KW-1185">Reference proteome</keyword>
<dbReference type="InterPro" id="IPR015590">
    <property type="entry name" value="Aldehyde_DH_dom"/>
</dbReference>
<dbReference type="InterPro" id="IPR016162">
    <property type="entry name" value="Ald_DH_N"/>
</dbReference>
<dbReference type="SUPFAM" id="SSF53720">
    <property type="entry name" value="ALDH-like"/>
    <property type="match status" value="1"/>
</dbReference>
<dbReference type="InterPro" id="IPR029510">
    <property type="entry name" value="Ald_DH_CS_GLU"/>
</dbReference>
<dbReference type="FunFam" id="3.40.309.10:FF:000012">
    <property type="entry name" value="Betaine aldehyde dehydrogenase"/>
    <property type="match status" value="1"/>
</dbReference>
<accession>A0A4P8YJT7</accession>
<evidence type="ECO:0000256" key="3">
    <source>
        <dbReference type="ARBA" id="ARBA00023027"/>
    </source>
</evidence>
<reference evidence="7 8" key="1">
    <citation type="submission" date="2019-05" db="EMBL/GenBank/DDBJ databases">
        <title>Complete genome sequence of Izhakiella calystegiae KSNA2, an endophyte isolated from beach morning glory (Calystegia soldanella).</title>
        <authorList>
            <person name="Jiang L."/>
            <person name="Jeong J.C."/>
            <person name="Kim C.Y."/>
            <person name="Kim D.H."/>
            <person name="Kim S.W."/>
            <person name="Lee j."/>
        </authorList>
    </citation>
    <scope>NUCLEOTIDE SEQUENCE [LARGE SCALE GENOMIC DNA]</scope>
    <source>
        <strain evidence="7 8">KSNA2</strain>
    </source>
</reference>
<organism evidence="7 8">
    <name type="scientific">Jejubacter calystegiae</name>
    <dbReference type="NCBI Taxonomy" id="2579935"/>
    <lineage>
        <taxon>Bacteria</taxon>
        <taxon>Pseudomonadati</taxon>
        <taxon>Pseudomonadota</taxon>
        <taxon>Gammaproteobacteria</taxon>
        <taxon>Enterobacterales</taxon>
        <taxon>Enterobacteriaceae</taxon>
        <taxon>Jejubacter</taxon>
    </lineage>
</organism>
<name>A0A4P8YJT7_9ENTR</name>
<evidence type="ECO:0000259" key="6">
    <source>
        <dbReference type="Pfam" id="PF00171"/>
    </source>
</evidence>
<dbReference type="Proteomes" id="UP000302163">
    <property type="component" value="Chromosome"/>
</dbReference>
<keyword evidence="2 5" id="KW-0560">Oxidoreductase</keyword>
<dbReference type="FunFam" id="3.40.605.10:FF:000001">
    <property type="entry name" value="Aldehyde dehydrogenase 1"/>
    <property type="match status" value="1"/>
</dbReference>
<dbReference type="RefSeq" id="WP_138095771.1">
    <property type="nucleotide sequence ID" value="NZ_CP040428.1"/>
</dbReference>
<evidence type="ECO:0000256" key="1">
    <source>
        <dbReference type="ARBA" id="ARBA00009986"/>
    </source>
</evidence>
<sequence>MWTLSEWKKRAAQQRFICQAQIEGKACDAKSGQTFAVINPATDQILAQVAECGDDEVERAVRAARRAYQRGIWARQSPTARKAVLLRLSELIMQHRDELALLDSLSMGKPVVEAWQLDIPGTAHFFSWYAESLDKIYGQVAPTAADAVATVTRSPLGVVAAIVPWNFPLEMAAWKVAPALAAGNSVLLKPAEQSPFSALRLAELALEAGIPEGVFNVLPGTGAVTGQALGRHPDIDCLVFTGSTRTGKRLMEYAGQSNLKQVWLECGGKSPNLIFADCHDLGLAAENAARAIFYNQGEVCSANSRLLVERPVYEAVVERLIALAAEWTPGDPLDPNSRAGAMVDARQTAKVMDSIAEARRQGARLVCGGERLTINGVTNYIQPTIFTDVAPDSLLAREEIFGPVLAVQPFDSEQQAIAMANDSHYGLAASVWSGSLNRAHRVAQALEVGTVSVNTVDALDICVPFGGGKQSGFGRDLSLHSFDKYTQLKTTWIQLHQSAAPGGDYEAG</sequence>
<feature type="domain" description="Aldehyde dehydrogenase" evidence="6">
    <location>
        <begin position="30"/>
        <end position="490"/>
    </location>
</feature>
<dbReference type="Gene3D" id="3.40.309.10">
    <property type="entry name" value="Aldehyde Dehydrogenase, Chain A, domain 2"/>
    <property type="match status" value="1"/>
</dbReference>
<evidence type="ECO:0000256" key="5">
    <source>
        <dbReference type="RuleBase" id="RU003345"/>
    </source>
</evidence>
<dbReference type="InterPro" id="IPR016161">
    <property type="entry name" value="Ald_DH/histidinol_DH"/>
</dbReference>
<dbReference type="PROSITE" id="PS00070">
    <property type="entry name" value="ALDEHYDE_DEHYDR_CYS"/>
    <property type="match status" value="1"/>
</dbReference>
<gene>
    <name evidence="7" type="ORF">FEM41_09645</name>
</gene>